<feature type="transmembrane region" description="Helical" evidence="1">
    <location>
        <begin position="140"/>
        <end position="161"/>
    </location>
</feature>
<feature type="transmembrane region" description="Helical" evidence="1">
    <location>
        <begin position="35"/>
        <end position="59"/>
    </location>
</feature>
<evidence type="ECO:0000313" key="2">
    <source>
        <dbReference type="EMBL" id="NBJ91159.1"/>
    </source>
</evidence>
<keyword evidence="3" id="KW-1185">Reference proteome</keyword>
<dbReference type="Proteomes" id="UP001154420">
    <property type="component" value="Unassembled WGS sequence"/>
</dbReference>
<dbReference type="EMBL" id="QZDT01000001">
    <property type="protein sequence ID" value="NBJ91159.1"/>
    <property type="molecule type" value="Genomic_DNA"/>
</dbReference>
<evidence type="ECO:0000313" key="3">
    <source>
        <dbReference type="Proteomes" id="UP001154420"/>
    </source>
</evidence>
<keyword evidence="1" id="KW-0812">Transmembrane</keyword>
<name>A0A9X5BC21_9FIRM</name>
<accession>A0A9X5BC21</accession>
<feature type="transmembrane region" description="Helical" evidence="1">
    <location>
        <begin position="112"/>
        <end position="134"/>
    </location>
</feature>
<feature type="transmembrane region" description="Helical" evidence="1">
    <location>
        <begin position="79"/>
        <end position="100"/>
    </location>
</feature>
<comment type="caution">
    <text evidence="2">The sequence shown here is derived from an EMBL/GenBank/DDBJ whole genome shotgun (WGS) entry which is preliminary data.</text>
</comment>
<reference evidence="2" key="1">
    <citation type="submission" date="2018-09" db="EMBL/GenBank/DDBJ databases">
        <title>Murine metabolic-syndrome-specific gut microbial biobank.</title>
        <authorList>
            <person name="Liu C."/>
        </authorList>
    </citation>
    <scope>NUCLEOTIDE SEQUENCE</scope>
    <source>
        <strain evidence="2">D42-62</strain>
    </source>
</reference>
<gene>
    <name evidence="2" type="ORF">D5281_00815</name>
</gene>
<dbReference type="AlphaFoldDB" id="A0A9X5BC21"/>
<keyword evidence="1" id="KW-1133">Transmembrane helix</keyword>
<organism evidence="2 3">
    <name type="scientific">Parablautia muri</name>
    <dbReference type="NCBI Taxonomy" id="2320879"/>
    <lineage>
        <taxon>Bacteria</taxon>
        <taxon>Bacillati</taxon>
        <taxon>Bacillota</taxon>
        <taxon>Clostridia</taxon>
        <taxon>Lachnospirales</taxon>
        <taxon>Lachnospiraceae</taxon>
        <taxon>Parablautia</taxon>
    </lineage>
</organism>
<sequence length="162" mass="17759">MNTVFTYWFYGLAAVLLILSFVKDKSKTLLSLKNAWKMFIGVLPQFVAILLFVGLALAVLSPETIRRMIGEETGFTGMLLTSLIGAITLIPVMIAFPIVAELLKNGAGLTQMAVFVCALTTVGSITIPVEIKYLGRKTAILRNVLVFLFSFITAYLMGVFLK</sequence>
<evidence type="ECO:0000256" key="1">
    <source>
        <dbReference type="SAM" id="Phobius"/>
    </source>
</evidence>
<proteinExistence type="predicted"/>
<keyword evidence="1" id="KW-0472">Membrane</keyword>
<protein>
    <submittedName>
        <fullName evidence="2">Permease</fullName>
    </submittedName>
</protein>
<feature type="transmembrane region" description="Helical" evidence="1">
    <location>
        <begin position="6"/>
        <end position="23"/>
    </location>
</feature>